<dbReference type="Pfam" id="PF04228">
    <property type="entry name" value="Zn_peptidase"/>
    <property type="match status" value="1"/>
</dbReference>
<keyword evidence="5" id="KW-0732">Signal</keyword>
<dbReference type="Proteomes" id="UP000562352">
    <property type="component" value="Unassembled WGS sequence"/>
</dbReference>
<dbReference type="InterPro" id="IPR007343">
    <property type="entry name" value="Uncharacterised_pept_Zn_put"/>
</dbReference>
<keyword evidence="4" id="KW-0472">Membrane</keyword>
<evidence type="ECO:0000256" key="4">
    <source>
        <dbReference type="ARBA" id="ARBA00023136"/>
    </source>
</evidence>
<dbReference type="PANTHER" id="PTHR30168:SF0">
    <property type="entry name" value="INNER MEMBRANE PROTEIN"/>
    <property type="match status" value="1"/>
</dbReference>
<evidence type="ECO:0000313" key="6">
    <source>
        <dbReference type="EMBL" id="MBB5964305.1"/>
    </source>
</evidence>
<evidence type="ECO:0000256" key="3">
    <source>
        <dbReference type="ARBA" id="ARBA00022989"/>
    </source>
</evidence>
<evidence type="ECO:0000256" key="2">
    <source>
        <dbReference type="ARBA" id="ARBA00022692"/>
    </source>
</evidence>
<dbReference type="AlphaFoldDB" id="A0A841D826"/>
<name>A0A841D826_PLAVE</name>
<keyword evidence="3" id="KW-1133">Transmembrane helix</keyword>
<evidence type="ECO:0008006" key="8">
    <source>
        <dbReference type="Google" id="ProtNLM"/>
    </source>
</evidence>
<dbReference type="PANTHER" id="PTHR30168">
    <property type="entry name" value="PUTATIVE MEMBRANE PROTEIN YPFJ"/>
    <property type="match status" value="1"/>
</dbReference>
<protein>
    <recommendedName>
        <fullName evidence="8">Metalloprotease</fullName>
    </recommendedName>
</protein>
<comment type="caution">
    <text evidence="6">The sequence shown here is derived from an EMBL/GenBank/DDBJ whole genome shotgun (WGS) entry which is preliminary data.</text>
</comment>
<feature type="chain" id="PRO_5038430509" description="Metalloprotease" evidence="5">
    <location>
        <begin position="24"/>
        <end position="287"/>
    </location>
</feature>
<comment type="subcellular location">
    <subcellularLocation>
        <location evidence="1">Membrane</location>
        <topology evidence="1">Single-pass membrane protein</topology>
    </subcellularLocation>
</comment>
<dbReference type="GO" id="GO:0016020">
    <property type="term" value="C:membrane"/>
    <property type="evidence" value="ECO:0007669"/>
    <property type="project" value="UniProtKB-SubCell"/>
</dbReference>
<sequence length="287" mass="30549">MNVPPSGLLPSLVLACVALVPVAGLPAAGLPSADGGEAGVVAVSGVKAFQGRTVAHGRPAATANPLYRTGPMPSVRCSAGTIRPGSAASYRSFMTRVNRCLGRAWAAQFKKAGLPFSPPRLRFVSSRVSSPCGGWPAGAGGYYCSGNRTMYIGVTRKVLKNPYGPNHAQFMAHEYAHHVQQLAGILPYYGQVAWRAKGSARLALSRRLELQADCLASAFLHGAAADLEVTREHWDAMIEWTAENGHKTWPTNDHGKGRSQAFWMQRGFRSGSPASCNTWTATGRSVS</sequence>
<proteinExistence type="predicted"/>
<accession>A0A841D826</accession>
<keyword evidence="7" id="KW-1185">Reference proteome</keyword>
<feature type="signal peptide" evidence="5">
    <location>
        <begin position="1"/>
        <end position="23"/>
    </location>
</feature>
<gene>
    <name evidence="6" type="ORF">FHS22_003589</name>
</gene>
<evidence type="ECO:0000256" key="1">
    <source>
        <dbReference type="ARBA" id="ARBA00004167"/>
    </source>
</evidence>
<dbReference type="EMBL" id="JACHJJ010000011">
    <property type="protein sequence ID" value="MBB5964305.1"/>
    <property type="molecule type" value="Genomic_DNA"/>
</dbReference>
<dbReference type="RefSeq" id="WP_184943037.1">
    <property type="nucleotide sequence ID" value="NZ_BAAAWZ010000001.1"/>
</dbReference>
<evidence type="ECO:0000313" key="7">
    <source>
        <dbReference type="Proteomes" id="UP000562352"/>
    </source>
</evidence>
<organism evidence="6 7">
    <name type="scientific">Planomonospora venezuelensis</name>
    <dbReference type="NCBI Taxonomy" id="1999"/>
    <lineage>
        <taxon>Bacteria</taxon>
        <taxon>Bacillati</taxon>
        <taxon>Actinomycetota</taxon>
        <taxon>Actinomycetes</taxon>
        <taxon>Streptosporangiales</taxon>
        <taxon>Streptosporangiaceae</taxon>
        <taxon>Planomonospora</taxon>
    </lineage>
</organism>
<keyword evidence="2" id="KW-0812">Transmembrane</keyword>
<reference evidence="6 7" key="1">
    <citation type="submission" date="2020-08" db="EMBL/GenBank/DDBJ databases">
        <title>Genomic Encyclopedia of Type Strains, Phase III (KMG-III): the genomes of soil and plant-associated and newly described type strains.</title>
        <authorList>
            <person name="Whitman W."/>
        </authorList>
    </citation>
    <scope>NUCLEOTIDE SEQUENCE [LARGE SCALE GENOMIC DNA]</scope>
    <source>
        <strain evidence="6 7">CECT 3303</strain>
    </source>
</reference>
<evidence type="ECO:0000256" key="5">
    <source>
        <dbReference type="SAM" id="SignalP"/>
    </source>
</evidence>